<comment type="caution">
    <text evidence="1">The sequence shown here is derived from an EMBL/GenBank/DDBJ whole genome shotgun (WGS) entry which is preliminary data.</text>
</comment>
<dbReference type="AlphaFoldDB" id="A0AAE1GY53"/>
<name>A0AAE1GY53_9NEOP</name>
<keyword evidence="2" id="KW-1185">Reference proteome</keyword>
<dbReference type="Proteomes" id="UP001219518">
    <property type="component" value="Unassembled WGS sequence"/>
</dbReference>
<evidence type="ECO:0000313" key="2">
    <source>
        <dbReference type="Proteomes" id="UP001219518"/>
    </source>
</evidence>
<evidence type="ECO:0000313" key="1">
    <source>
        <dbReference type="EMBL" id="KAK3910963.1"/>
    </source>
</evidence>
<protein>
    <submittedName>
        <fullName evidence="1">Phosphatase</fullName>
    </submittedName>
</protein>
<reference evidence="1" key="1">
    <citation type="submission" date="2021-07" db="EMBL/GenBank/DDBJ databases">
        <authorList>
            <person name="Catto M.A."/>
            <person name="Jacobson A."/>
            <person name="Kennedy G."/>
            <person name="Labadie P."/>
            <person name="Hunt B.G."/>
            <person name="Srinivasan R."/>
        </authorList>
    </citation>
    <scope>NUCLEOTIDE SEQUENCE</scope>
    <source>
        <strain evidence="1">PL_HMW_Pooled</strain>
        <tissue evidence="1">Head</tissue>
    </source>
</reference>
<accession>A0AAE1GY53</accession>
<reference evidence="1" key="2">
    <citation type="journal article" date="2023" name="BMC Genomics">
        <title>Pest status, molecular evolution, and epigenetic factors derived from the genome assembly of Frankliniella fusca, a thysanopteran phytovirus vector.</title>
        <authorList>
            <person name="Catto M.A."/>
            <person name="Labadie P.E."/>
            <person name="Jacobson A.L."/>
            <person name="Kennedy G.G."/>
            <person name="Srinivasan R."/>
            <person name="Hunt B.G."/>
        </authorList>
    </citation>
    <scope>NUCLEOTIDE SEQUENCE</scope>
    <source>
        <strain evidence="1">PL_HMW_Pooled</strain>
    </source>
</reference>
<organism evidence="1 2">
    <name type="scientific">Frankliniella fusca</name>
    <dbReference type="NCBI Taxonomy" id="407009"/>
    <lineage>
        <taxon>Eukaryota</taxon>
        <taxon>Metazoa</taxon>
        <taxon>Ecdysozoa</taxon>
        <taxon>Arthropoda</taxon>
        <taxon>Hexapoda</taxon>
        <taxon>Insecta</taxon>
        <taxon>Pterygota</taxon>
        <taxon>Neoptera</taxon>
        <taxon>Paraneoptera</taxon>
        <taxon>Thysanoptera</taxon>
        <taxon>Terebrantia</taxon>
        <taxon>Thripoidea</taxon>
        <taxon>Thripidae</taxon>
        <taxon>Frankliniella</taxon>
    </lineage>
</organism>
<proteinExistence type="predicted"/>
<sequence length="69" mass="8259">MWFWYFSEQNVLYHFLTIKTGFLNKKIVQIQSQHVLYYSKNSKINFLITREPFKPADSMCPPEALTVNL</sequence>
<gene>
    <name evidence="1" type="ORF">KUF71_020667</name>
</gene>
<dbReference type="EMBL" id="JAHWGI010000219">
    <property type="protein sequence ID" value="KAK3910963.1"/>
    <property type="molecule type" value="Genomic_DNA"/>
</dbReference>